<keyword evidence="2" id="KW-1185">Reference proteome</keyword>
<evidence type="ECO:0000313" key="2">
    <source>
        <dbReference type="Proteomes" id="UP001143856"/>
    </source>
</evidence>
<dbReference type="EMBL" id="JAPDGR010001688">
    <property type="protein sequence ID" value="KAJ2980403.1"/>
    <property type="molecule type" value="Genomic_DNA"/>
</dbReference>
<proteinExistence type="predicted"/>
<comment type="caution">
    <text evidence="1">The sequence shown here is derived from an EMBL/GenBank/DDBJ whole genome shotgun (WGS) entry which is preliminary data.</text>
</comment>
<gene>
    <name evidence="1" type="ORF">NUW58_g6951</name>
</gene>
<reference evidence="1" key="1">
    <citation type="submission" date="2022-10" db="EMBL/GenBank/DDBJ databases">
        <title>Genome Sequence of Xylaria curta.</title>
        <authorList>
            <person name="Buettner E."/>
        </authorList>
    </citation>
    <scope>NUCLEOTIDE SEQUENCE</scope>
    <source>
        <strain evidence="1">Babe10</strain>
    </source>
</reference>
<accession>A0ACC1NPW7</accession>
<evidence type="ECO:0000313" key="1">
    <source>
        <dbReference type="EMBL" id="KAJ2980403.1"/>
    </source>
</evidence>
<name>A0ACC1NPW7_9PEZI</name>
<protein>
    <submittedName>
        <fullName evidence="1">Uncharacterized protein</fullName>
    </submittedName>
</protein>
<dbReference type="Proteomes" id="UP001143856">
    <property type="component" value="Unassembled WGS sequence"/>
</dbReference>
<organism evidence="1 2">
    <name type="scientific">Xylaria curta</name>
    <dbReference type="NCBI Taxonomy" id="42375"/>
    <lineage>
        <taxon>Eukaryota</taxon>
        <taxon>Fungi</taxon>
        <taxon>Dikarya</taxon>
        <taxon>Ascomycota</taxon>
        <taxon>Pezizomycotina</taxon>
        <taxon>Sordariomycetes</taxon>
        <taxon>Xylariomycetidae</taxon>
        <taxon>Xylariales</taxon>
        <taxon>Xylariaceae</taxon>
        <taxon>Xylaria</taxon>
    </lineage>
</organism>
<sequence length="384" mass="42113">MLNWAKQTLANAVGTEEPIYGPSAIRSVAEDAKSTPYTEISRDDLKWTALDQTSVETQVFYFMADSGHIGLAQIIYSSVAGIRTTVQFNSKIFYTDGSKPHLWCSNPLTDYDFSEDKTSFYAKDCAVELSEDGKSYTIKSMNDERSIVNLKVTRTTPGFVAGKDGKTLYGTDLANPWGSMRHAFWPRCEAEGSIVTQDGPIDFKGKALFIMCLQGMKPHHAAGRWNFLDFQGPNYSAILMEFTTPPSYGATVVDVGGIVKDGEIITAGTSCRATHTKTKQDTITGWPEPVEAKFTWSGTTKDGKAVEAVIEGPTERQDCVDVMAEVPGFVKTIVASAAGTKPYIYQCAPQKPVTLKLKVGDEEIIEEGRLFFEATFISATEEAK</sequence>